<dbReference type="InterPro" id="IPR002060">
    <property type="entry name" value="Squ/phyt_synthse"/>
</dbReference>
<dbReference type="AlphaFoldDB" id="A0A498C1P5"/>
<name>A0A498C1P5_9GAMM</name>
<organism evidence="2 3">
    <name type="scientific">Alkalispirillum mobile</name>
    <dbReference type="NCBI Taxonomy" id="85925"/>
    <lineage>
        <taxon>Bacteria</taxon>
        <taxon>Pseudomonadati</taxon>
        <taxon>Pseudomonadota</taxon>
        <taxon>Gammaproteobacteria</taxon>
        <taxon>Chromatiales</taxon>
        <taxon>Ectothiorhodospiraceae</taxon>
        <taxon>Alkalispirillum</taxon>
    </lineage>
</organism>
<dbReference type="InterPro" id="IPR033904">
    <property type="entry name" value="Trans_IPPS_HH"/>
</dbReference>
<dbReference type="GO" id="GO:0045338">
    <property type="term" value="P:farnesyl diphosphate metabolic process"/>
    <property type="evidence" value="ECO:0007669"/>
    <property type="project" value="InterPro"/>
</dbReference>
<dbReference type="SUPFAM" id="SSF48576">
    <property type="entry name" value="Terpenoid synthases"/>
    <property type="match status" value="1"/>
</dbReference>
<gene>
    <name evidence="2" type="ORF">DFR31_2407</name>
</gene>
<dbReference type="InterPro" id="IPR044844">
    <property type="entry name" value="Trans_IPPS_euk-type"/>
</dbReference>
<dbReference type="OrthoDB" id="9807580at2"/>
<dbReference type="PROSITE" id="PS01044">
    <property type="entry name" value="SQUALEN_PHYTOEN_SYN_1"/>
    <property type="match status" value="1"/>
</dbReference>
<reference evidence="2 3" key="1">
    <citation type="submission" date="2018-10" db="EMBL/GenBank/DDBJ databases">
        <title>Genomic Encyclopedia of Type Strains, Phase IV (KMG-IV): sequencing the most valuable type-strain genomes for metagenomic binning, comparative biology and taxonomic classification.</title>
        <authorList>
            <person name="Goeker M."/>
        </authorList>
    </citation>
    <scope>NUCLEOTIDE SEQUENCE [LARGE SCALE GENOMIC DNA]</scope>
    <source>
        <strain evidence="2 3">DSM 12769</strain>
    </source>
</reference>
<dbReference type="EMBL" id="RCDA01000004">
    <property type="protein sequence ID" value="RLK47090.1"/>
    <property type="molecule type" value="Genomic_DNA"/>
</dbReference>
<evidence type="ECO:0000313" key="2">
    <source>
        <dbReference type="EMBL" id="RLK47090.1"/>
    </source>
</evidence>
<dbReference type="Gene3D" id="1.10.600.10">
    <property type="entry name" value="Farnesyl Diphosphate Synthase"/>
    <property type="match status" value="1"/>
</dbReference>
<dbReference type="GO" id="GO:0016117">
    <property type="term" value="P:carotenoid biosynthetic process"/>
    <property type="evidence" value="ECO:0007669"/>
    <property type="project" value="UniProtKB-ARBA"/>
</dbReference>
<dbReference type="GO" id="GO:0051996">
    <property type="term" value="F:squalene synthase [NAD(P)H] activity"/>
    <property type="evidence" value="ECO:0007669"/>
    <property type="project" value="InterPro"/>
</dbReference>
<comment type="caution">
    <text evidence="2">The sequence shown here is derived from an EMBL/GenBank/DDBJ whole genome shotgun (WGS) entry which is preliminary data.</text>
</comment>
<protein>
    <submittedName>
        <fullName evidence="2">Farnesyl-diphosphate farnesyltransferase</fullName>
    </submittedName>
</protein>
<proteinExistence type="predicted"/>
<sequence length="372" mass="41733">MDSTQTASLLQHPDGGWTHQLQADKAYQESVLPGVSRTFALTIPQLPQYLRGTATNAYLLCRIADTIEDHLPGDSAAKAEWFQRFNAALRNRTTAEAFGQELAGRFPRETTPRAELELVRNSHRVLRVTHALPAWQRRSVVRCVRVLTEGMARFEAEKRPDGLPDLAAFNDYCYHVAGVVGEMLTVLFCGYSSNMGRQRHELLKLSLSFGQALQMTNILKDVWDDRARGVCWLPRDVFAEAGCDLAPQADWAADPRFHDGIRRTVAIARGHLDRGFDYVLRIPANEPGIRRFCIWALGMAALTLGNIHRNPAFRDPAEIKIRRRTVRGLISASPMLVRHDWLLKAGYAVAARRLPPADLRPAHTPGDCPSDR</sequence>
<dbReference type="CDD" id="cd00683">
    <property type="entry name" value="Trans_IPPS_HH"/>
    <property type="match status" value="1"/>
</dbReference>
<dbReference type="Proteomes" id="UP000275461">
    <property type="component" value="Unassembled WGS sequence"/>
</dbReference>
<dbReference type="InterPro" id="IPR008949">
    <property type="entry name" value="Isoprenoid_synthase_dom_sf"/>
</dbReference>
<evidence type="ECO:0000313" key="3">
    <source>
        <dbReference type="Proteomes" id="UP000275461"/>
    </source>
</evidence>
<evidence type="ECO:0000256" key="1">
    <source>
        <dbReference type="ARBA" id="ARBA00022679"/>
    </source>
</evidence>
<dbReference type="PANTHER" id="PTHR11626">
    <property type="entry name" value="FARNESYL-DIPHOSPHATE FARNESYLTRANSFERASE"/>
    <property type="match status" value="1"/>
</dbReference>
<dbReference type="SFLD" id="SFLDG01018">
    <property type="entry name" value="Squalene/Phytoene_Synthase_Lik"/>
    <property type="match status" value="1"/>
</dbReference>
<keyword evidence="3" id="KW-1185">Reference proteome</keyword>
<dbReference type="RefSeq" id="WP_121442921.1">
    <property type="nucleotide sequence ID" value="NZ_RCDA01000004.1"/>
</dbReference>
<dbReference type="Pfam" id="PF00494">
    <property type="entry name" value="SQS_PSY"/>
    <property type="match status" value="1"/>
</dbReference>
<dbReference type="InterPro" id="IPR019845">
    <property type="entry name" value="Squalene/phytoene_synthase_CS"/>
</dbReference>
<dbReference type="PANTHER" id="PTHR11626:SF2">
    <property type="entry name" value="SQUALENE SYNTHASE"/>
    <property type="match status" value="1"/>
</dbReference>
<dbReference type="SFLD" id="SFLDS00005">
    <property type="entry name" value="Isoprenoid_Synthase_Type_I"/>
    <property type="match status" value="1"/>
</dbReference>
<accession>A0A498C1P5</accession>
<keyword evidence="1 2" id="KW-0808">Transferase</keyword>